<name>A0ABY6KJK7_9ARAC</name>
<accession>A0ABY6KJK7</accession>
<evidence type="ECO:0000313" key="2">
    <source>
        <dbReference type="Proteomes" id="UP001235939"/>
    </source>
</evidence>
<dbReference type="Proteomes" id="UP001235939">
    <property type="component" value="Chromosome 05"/>
</dbReference>
<dbReference type="PANTHER" id="PTHR46060">
    <property type="entry name" value="MARINER MOS1 TRANSPOSASE-LIKE PROTEIN"/>
    <property type="match status" value="1"/>
</dbReference>
<dbReference type="InterPro" id="IPR036397">
    <property type="entry name" value="RNaseH_sf"/>
</dbReference>
<reference evidence="1 2" key="1">
    <citation type="submission" date="2022-01" db="EMBL/GenBank/DDBJ databases">
        <title>A chromosomal length assembly of Cordylochernes scorpioides.</title>
        <authorList>
            <person name="Zeh D."/>
            <person name="Zeh J."/>
        </authorList>
    </citation>
    <scope>NUCLEOTIDE SEQUENCE [LARGE SCALE GENOMIC DNA]</scope>
    <source>
        <strain evidence="1">IN4F17</strain>
        <tissue evidence="1">Whole Body</tissue>
    </source>
</reference>
<dbReference type="InterPro" id="IPR052709">
    <property type="entry name" value="Transposase-MT_Hybrid"/>
</dbReference>
<evidence type="ECO:0008006" key="3">
    <source>
        <dbReference type="Google" id="ProtNLM"/>
    </source>
</evidence>
<dbReference type="Gene3D" id="3.30.420.10">
    <property type="entry name" value="Ribonuclease H-like superfamily/Ribonuclease H"/>
    <property type="match status" value="1"/>
</dbReference>
<keyword evidence="2" id="KW-1185">Reference proteome</keyword>
<organism evidence="1 2">
    <name type="scientific">Cordylochernes scorpioides</name>
    <dbReference type="NCBI Taxonomy" id="51811"/>
    <lineage>
        <taxon>Eukaryota</taxon>
        <taxon>Metazoa</taxon>
        <taxon>Ecdysozoa</taxon>
        <taxon>Arthropoda</taxon>
        <taxon>Chelicerata</taxon>
        <taxon>Arachnida</taxon>
        <taxon>Pseudoscorpiones</taxon>
        <taxon>Cheliferoidea</taxon>
        <taxon>Chernetidae</taxon>
        <taxon>Cordylochernes</taxon>
    </lineage>
</organism>
<dbReference type="PANTHER" id="PTHR46060:SF1">
    <property type="entry name" value="MARINER MOS1 TRANSPOSASE-LIKE PROTEIN"/>
    <property type="match status" value="1"/>
</dbReference>
<sequence>MAAIYDSGFKLLPHAPYSQDLASSDFHLFPHLNKSLSGLYFRSDEEVTDAVTSFFETLETSFFLESIKALEHRWKRINEEKRLGRRCGEYVWETGLAAYSRFTTGRTHKWSSYTPGSTEINSLQFRRMSRATESTVHRLAYH</sequence>
<proteinExistence type="predicted"/>
<protein>
    <recommendedName>
        <fullName evidence="3">Histone-lysine N-methyltransferase SETMAR</fullName>
    </recommendedName>
</protein>
<evidence type="ECO:0000313" key="1">
    <source>
        <dbReference type="EMBL" id="UYV68371.1"/>
    </source>
</evidence>
<gene>
    <name evidence="1" type="ORF">LAZ67_5004120</name>
</gene>
<dbReference type="EMBL" id="CP092867">
    <property type="protein sequence ID" value="UYV68371.1"/>
    <property type="molecule type" value="Genomic_DNA"/>
</dbReference>